<dbReference type="Gene3D" id="1.10.510.10">
    <property type="entry name" value="Transferase(Phosphotransferase) domain 1"/>
    <property type="match status" value="1"/>
</dbReference>
<organism evidence="21 22">
    <name type="scientific">Microtus ochrogaster</name>
    <name type="common">Prairie vole</name>
    <dbReference type="NCBI Taxonomy" id="79684"/>
    <lineage>
        <taxon>Eukaryota</taxon>
        <taxon>Metazoa</taxon>
        <taxon>Chordata</taxon>
        <taxon>Craniata</taxon>
        <taxon>Vertebrata</taxon>
        <taxon>Euteleostomi</taxon>
        <taxon>Mammalia</taxon>
        <taxon>Eutheria</taxon>
        <taxon>Euarchontoglires</taxon>
        <taxon>Glires</taxon>
        <taxon>Rodentia</taxon>
        <taxon>Myomorpha</taxon>
        <taxon>Muroidea</taxon>
        <taxon>Cricetidae</taxon>
        <taxon>Arvicolinae</taxon>
        <taxon>Microtus</taxon>
    </lineage>
</organism>
<dbReference type="FunFam" id="3.30.200.20:FF:000034">
    <property type="entry name" value="Kinase suppressor of Ras 1"/>
    <property type="match status" value="1"/>
</dbReference>
<dbReference type="PANTHER" id="PTHR23257:SF716">
    <property type="entry name" value="KINASE SUPPRESSOR OF RAS 1"/>
    <property type="match status" value="1"/>
</dbReference>
<dbReference type="InterPro" id="IPR050167">
    <property type="entry name" value="Ser_Thr_protein_kinase"/>
</dbReference>
<dbReference type="PROSITE" id="PS00479">
    <property type="entry name" value="ZF_DAG_PE_1"/>
    <property type="match status" value="1"/>
</dbReference>
<feature type="compositionally biased region" description="Acidic residues" evidence="18">
    <location>
        <begin position="788"/>
        <end position="797"/>
    </location>
</feature>
<evidence type="ECO:0000256" key="2">
    <source>
        <dbReference type="ARBA" id="ARBA00004496"/>
    </source>
</evidence>
<dbReference type="SUPFAM" id="SSF56112">
    <property type="entry name" value="Protein kinase-like (PK-like)"/>
    <property type="match status" value="1"/>
</dbReference>
<dbReference type="FunFam" id="3.30.60.20:FF:000010">
    <property type="entry name" value="Putative kinase suppressor of Ras 1"/>
    <property type="match status" value="1"/>
</dbReference>
<feature type="region of interest" description="Disordered" evidence="18">
    <location>
        <begin position="776"/>
        <end position="809"/>
    </location>
</feature>
<dbReference type="AlphaFoldDB" id="A0A8J6GHP5"/>
<accession>A0A8J6GHP5</accession>
<dbReference type="GO" id="GO:0007265">
    <property type="term" value="P:Ras protein signal transduction"/>
    <property type="evidence" value="ECO:0007669"/>
    <property type="project" value="TreeGrafter"/>
</dbReference>
<feature type="domain" description="Protein kinase" evidence="19">
    <location>
        <begin position="830"/>
        <end position="1100"/>
    </location>
</feature>
<dbReference type="Gene3D" id="3.30.200.20">
    <property type="entry name" value="Phosphorylase Kinase, domain 1"/>
    <property type="match status" value="1"/>
</dbReference>
<dbReference type="FunFam" id="1.10.510.10:FF:000107">
    <property type="entry name" value="kinase suppressor of Ras 1"/>
    <property type="match status" value="1"/>
</dbReference>
<reference evidence="21" key="1">
    <citation type="submission" date="2020-03" db="EMBL/GenBank/DDBJ databases">
        <title>Studies in the Genomics of Life Span.</title>
        <authorList>
            <person name="Glass D."/>
        </authorList>
    </citation>
    <scope>NUCLEOTIDE SEQUENCE</scope>
    <source>
        <strain evidence="21">LTLLF</strain>
        <tissue evidence="21">Muscle</tissue>
    </source>
</reference>
<evidence type="ECO:0000256" key="16">
    <source>
        <dbReference type="ARBA" id="ARBA00047899"/>
    </source>
</evidence>
<dbReference type="InterPro" id="IPR002219">
    <property type="entry name" value="PKC_DAG/PE"/>
</dbReference>
<evidence type="ECO:0000256" key="11">
    <source>
        <dbReference type="ARBA" id="ARBA00022771"/>
    </source>
</evidence>
<evidence type="ECO:0000256" key="9">
    <source>
        <dbReference type="ARBA" id="ARBA00022723"/>
    </source>
</evidence>
<keyword evidence="5" id="KW-0963">Cytoplasm</keyword>
<evidence type="ECO:0000256" key="13">
    <source>
        <dbReference type="ARBA" id="ARBA00022833"/>
    </source>
</evidence>
<evidence type="ECO:0000256" key="6">
    <source>
        <dbReference type="ARBA" id="ARBA00022527"/>
    </source>
</evidence>
<dbReference type="Gene3D" id="6.10.140.1120">
    <property type="match status" value="1"/>
</dbReference>
<feature type="compositionally biased region" description="Low complexity" evidence="18">
    <location>
        <begin position="670"/>
        <end position="699"/>
    </location>
</feature>
<evidence type="ECO:0000256" key="17">
    <source>
        <dbReference type="ARBA" id="ARBA00048679"/>
    </source>
</evidence>
<dbReference type="InterPro" id="IPR046349">
    <property type="entry name" value="C1-like_sf"/>
</dbReference>
<dbReference type="GO" id="GO:0043410">
    <property type="term" value="P:positive regulation of MAPK cascade"/>
    <property type="evidence" value="ECO:0007669"/>
    <property type="project" value="UniProtKB-ARBA"/>
</dbReference>
<dbReference type="PANTHER" id="PTHR23257">
    <property type="entry name" value="SERINE-THREONINE PROTEIN KINASE"/>
    <property type="match status" value="1"/>
</dbReference>
<dbReference type="GO" id="GO:0004674">
    <property type="term" value="F:protein serine/threonine kinase activity"/>
    <property type="evidence" value="ECO:0007669"/>
    <property type="project" value="UniProtKB-KW"/>
</dbReference>
<feature type="region of interest" description="Disordered" evidence="18">
    <location>
        <begin position="635"/>
        <end position="710"/>
    </location>
</feature>
<dbReference type="GO" id="GO:0005078">
    <property type="term" value="F:MAP-kinase scaffold activity"/>
    <property type="evidence" value="ECO:0007669"/>
    <property type="project" value="UniProtKB-ARBA"/>
</dbReference>
<protein>
    <recommendedName>
        <fullName evidence="4">non-specific serine/threonine protein kinase</fullName>
        <ecNumber evidence="4">2.7.11.1</ecNumber>
    </recommendedName>
</protein>
<dbReference type="CDD" id="cd20872">
    <property type="entry name" value="C1_KSR1"/>
    <property type="match status" value="1"/>
</dbReference>
<keyword evidence="7" id="KW-0597">Phosphoprotein</keyword>
<feature type="region of interest" description="Disordered" evidence="18">
    <location>
        <begin position="481"/>
        <end position="511"/>
    </location>
</feature>
<evidence type="ECO:0000259" key="20">
    <source>
        <dbReference type="PROSITE" id="PS50081"/>
    </source>
</evidence>
<keyword evidence="8" id="KW-0808">Transferase</keyword>
<evidence type="ECO:0000313" key="21">
    <source>
        <dbReference type="EMBL" id="KAH0511469.1"/>
    </source>
</evidence>
<evidence type="ECO:0000259" key="19">
    <source>
        <dbReference type="PROSITE" id="PS50011"/>
    </source>
</evidence>
<evidence type="ECO:0000256" key="3">
    <source>
        <dbReference type="ARBA" id="ARBA00005843"/>
    </source>
</evidence>
<dbReference type="GO" id="GO:0005524">
    <property type="term" value="F:ATP binding"/>
    <property type="evidence" value="ECO:0007669"/>
    <property type="project" value="UniProtKB-KW"/>
</dbReference>
<dbReference type="GO" id="GO:0008270">
    <property type="term" value="F:zinc ion binding"/>
    <property type="evidence" value="ECO:0007669"/>
    <property type="project" value="UniProtKB-KW"/>
</dbReference>
<dbReference type="InterPro" id="IPR013761">
    <property type="entry name" value="SAM/pointed_sf"/>
</dbReference>
<dbReference type="SMART" id="SM00220">
    <property type="entry name" value="S_TKc"/>
    <property type="match status" value="1"/>
</dbReference>
<evidence type="ECO:0000256" key="12">
    <source>
        <dbReference type="ARBA" id="ARBA00022777"/>
    </source>
</evidence>
<dbReference type="EC" id="2.7.11.1" evidence="4"/>
<feature type="compositionally biased region" description="Polar residues" evidence="18">
    <location>
        <begin position="436"/>
        <end position="446"/>
    </location>
</feature>
<dbReference type="Pfam" id="PF07714">
    <property type="entry name" value="PK_Tyr_Ser-Thr"/>
    <property type="match status" value="1"/>
</dbReference>
<dbReference type="GO" id="GO:0031434">
    <property type="term" value="F:mitogen-activated protein kinase kinase binding"/>
    <property type="evidence" value="ECO:0007669"/>
    <property type="project" value="UniProtKB-ARBA"/>
</dbReference>
<dbReference type="PROSITE" id="PS00108">
    <property type="entry name" value="PROTEIN_KINASE_ST"/>
    <property type="match status" value="1"/>
</dbReference>
<dbReference type="GO" id="GO:0016020">
    <property type="term" value="C:membrane"/>
    <property type="evidence" value="ECO:0007669"/>
    <property type="project" value="UniProtKB-SubCell"/>
</dbReference>
<dbReference type="EMBL" id="JAATJU010022200">
    <property type="protein sequence ID" value="KAH0511469.1"/>
    <property type="molecule type" value="Genomic_DNA"/>
</dbReference>
<feature type="region of interest" description="Disordered" evidence="18">
    <location>
        <begin position="401"/>
        <end position="458"/>
    </location>
</feature>
<dbReference type="InterPro" id="IPR000719">
    <property type="entry name" value="Prot_kinase_dom"/>
</dbReference>
<feature type="compositionally biased region" description="Basic and acidic residues" evidence="18">
    <location>
        <begin position="776"/>
        <end position="787"/>
    </location>
</feature>
<evidence type="ECO:0000256" key="18">
    <source>
        <dbReference type="SAM" id="MobiDB-lite"/>
    </source>
</evidence>
<keyword evidence="15" id="KW-0472">Membrane</keyword>
<dbReference type="Gene3D" id="1.10.150.50">
    <property type="entry name" value="Transcription Factor, Ets-1"/>
    <property type="match status" value="1"/>
</dbReference>
<sequence>MDRAALRAAAMGEKKEGGGGGAAAAADGGAGAAASRALQQCGQLQKLIDISIGSLRGLRTKCSVSNDLTQQEIRTLEMAKLNGHTFSTCCNTDVSPWLTLYCLTTALASLLGALSGVNSSHQCVWQSTHYPLCRKGTEMVARAPGHQIPAVDDDGLEKGLTYSFIIPVRESHLSVVGQMPVSHSCADHSSLLSVVGPSQLHFCDLHVECLWGSRRVRVSVSMCAYMSVVSPQHTPGKQPRSCLQQGHFGLLPQATYGEPFFTINDSEGFPAPCWLLPELFQRAHGCRMPVPPIKVTLSLLDFLQAKLVRYICKQRQCKLSVTPSDRTAELNSYPRFTDWLYIFNVRPEVVQEIPQELTLEALLEVDESKAKEMLRRWGASPEECSRLQQALTCLRKVTGLGGERKEDSGWSSADAQRESSSGPSVDMLNPLGRVGASTQGPRSISVSALPASDSPVPGLSEGLSDTCIPLHTSGRLTPRALHSFITPPTTPQLRRHTKLKPPRTPPPPSRKVFQLLPNFPTLTRSKSHESQLGNRIDEVSPMSLLIHLTWLPSPTDLPHGSPQLVRRDIGLSVTHRFSTKSWLSQVCNVCQKSMMFGVKCKHCRLKCHNRCTKEAPACRISFLPLARLRRTESVPSDINNPVDRASEPHFGTLPKALTKKEHPPATNLDSSSNPSSTTSSTPSSPAPFLTSSNPSSATTPPNPSPGQRDSRFNFPAACFIHHRQQFIFPASSHILSFHIASPRATLGPAQELPDKAHFSLRPDDQPKADVLGVHEAEAEEPEAGKSEAEDDEDEVDDLPSSRRHWRGPISRKASQTSVYLQEWDIPFEQVELGEPIGQGRWGRVHRGRWHGEVAIRLLEMDGHNQDHLKLFKKEVMNYRQTRHENVVLFMGACMNPPHLAIITSFCKGRTLHSFVRDPKISLDINKTRQIAQEIIKGMGYLHAKGIVHKDLKSKNVFYDNGKVVITDFGLFGISGVVREERRENQLKLSHDWLCYLAPEIVREMIPGRNEDQLPFSKAADVYAFGTVWYELQAREWPFKHQPAEALIWQIGSGEGVRRVLASVSLGKEVGEILSACWAFDLQERPSFSLLMDMLEKLPKLNRRLSHPGHFWKSAEDCGRCPGLRGQEQLCQGHGPSSCPHSDPLPSIASDILTLVKTSGAITHVSAPLRSINSSKVMPRFERFGLGALESSNPKM</sequence>
<evidence type="ECO:0000256" key="10">
    <source>
        <dbReference type="ARBA" id="ARBA00022741"/>
    </source>
</evidence>
<keyword evidence="11" id="KW-0863">Zinc-finger</keyword>
<evidence type="ECO:0000256" key="7">
    <source>
        <dbReference type="ARBA" id="ARBA00022553"/>
    </source>
</evidence>
<dbReference type="Gene3D" id="3.30.60.20">
    <property type="match status" value="1"/>
</dbReference>
<proteinExistence type="inferred from homology"/>
<evidence type="ECO:0000256" key="1">
    <source>
        <dbReference type="ARBA" id="ARBA00004170"/>
    </source>
</evidence>
<evidence type="ECO:0000256" key="5">
    <source>
        <dbReference type="ARBA" id="ARBA00022490"/>
    </source>
</evidence>
<evidence type="ECO:0000256" key="14">
    <source>
        <dbReference type="ARBA" id="ARBA00022840"/>
    </source>
</evidence>
<comment type="catalytic activity">
    <reaction evidence="17">
        <text>L-seryl-[protein] + ATP = O-phospho-L-seryl-[protein] + ADP + H(+)</text>
        <dbReference type="Rhea" id="RHEA:17989"/>
        <dbReference type="Rhea" id="RHEA-COMP:9863"/>
        <dbReference type="Rhea" id="RHEA-COMP:11604"/>
        <dbReference type="ChEBI" id="CHEBI:15378"/>
        <dbReference type="ChEBI" id="CHEBI:29999"/>
        <dbReference type="ChEBI" id="CHEBI:30616"/>
        <dbReference type="ChEBI" id="CHEBI:83421"/>
        <dbReference type="ChEBI" id="CHEBI:456216"/>
        <dbReference type="EC" id="2.7.11.1"/>
    </reaction>
</comment>
<dbReference type="PROSITE" id="PS50081">
    <property type="entry name" value="ZF_DAG_PE_2"/>
    <property type="match status" value="1"/>
</dbReference>
<keyword evidence="12 21" id="KW-0418">Kinase</keyword>
<comment type="catalytic activity">
    <reaction evidence="16">
        <text>L-threonyl-[protein] + ATP = O-phospho-L-threonyl-[protein] + ADP + H(+)</text>
        <dbReference type="Rhea" id="RHEA:46608"/>
        <dbReference type="Rhea" id="RHEA-COMP:11060"/>
        <dbReference type="Rhea" id="RHEA-COMP:11605"/>
        <dbReference type="ChEBI" id="CHEBI:15378"/>
        <dbReference type="ChEBI" id="CHEBI:30013"/>
        <dbReference type="ChEBI" id="CHEBI:30616"/>
        <dbReference type="ChEBI" id="CHEBI:61977"/>
        <dbReference type="ChEBI" id="CHEBI:456216"/>
        <dbReference type="EC" id="2.7.11.1"/>
    </reaction>
</comment>
<dbReference type="FunFam" id="1.10.150.50:FF:000031">
    <property type="entry name" value="Kinase suppressor of Ras 2"/>
    <property type="match status" value="1"/>
</dbReference>
<keyword evidence="13" id="KW-0862">Zinc</keyword>
<keyword evidence="6" id="KW-0723">Serine/threonine-protein kinase</keyword>
<comment type="caution">
    <text evidence="21">The sequence shown here is derived from an EMBL/GenBank/DDBJ whole genome shotgun (WGS) entry which is preliminary data.</text>
</comment>
<evidence type="ECO:0000313" key="22">
    <source>
        <dbReference type="Proteomes" id="UP000710432"/>
    </source>
</evidence>
<dbReference type="InterPro" id="IPR046861">
    <property type="entry name" value="SAM_KSR1_N"/>
</dbReference>
<dbReference type="PROSITE" id="PS50011">
    <property type="entry name" value="PROTEIN_KINASE_DOM"/>
    <property type="match status" value="1"/>
</dbReference>
<dbReference type="InterPro" id="IPR011009">
    <property type="entry name" value="Kinase-like_dom_sf"/>
</dbReference>
<evidence type="ECO:0000256" key="4">
    <source>
        <dbReference type="ARBA" id="ARBA00012513"/>
    </source>
</evidence>
<dbReference type="GO" id="GO:0005783">
    <property type="term" value="C:endoplasmic reticulum"/>
    <property type="evidence" value="ECO:0007669"/>
    <property type="project" value="TreeGrafter"/>
</dbReference>
<keyword evidence="9" id="KW-0479">Metal-binding</keyword>
<evidence type="ECO:0000256" key="15">
    <source>
        <dbReference type="ARBA" id="ARBA00023136"/>
    </source>
</evidence>
<comment type="subcellular location">
    <subcellularLocation>
        <location evidence="2">Cytoplasm</location>
    </subcellularLocation>
    <subcellularLocation>
        <location evidence="1">Membrane</location>
        <topology evidence="1">Peripheral membrane protein</topology>
    </subcellularLocation>
</comment>
<keyword evidence="14" id="KW-0067">ATP-binding</keyword>
<feature type="compositionally biased region" description="Polar residues" evidence="18">
    <location>
        <begin position="409"/>
        <end position="423"/>
    </location>
</feature>
<dbReference type="Proteomes" id="UP000710432">
    <property type="component" value="Unassembled WGS sequence"/>
</dbReference>
<feature type="domain" description="Phorbol-ester/DAG-type" evidence="20">
    <location>
        <begin position="574"/>
        <end position="618"/>
    </location>
</feature>
<dbReference type="SMART" id="SM00109">
    <property type="entry name" value="C1"/>
    <property type="match status" value="1"/>
</dbReference>
<dbReference type="InterPro" id="IPR046933">
    <property type="entry name" value="SAM_KSR1_N_sf"/>
</dbReference>
<dbReference type="Pfam" id="PF20406">
    <property type="entry name" value="SAM_KSR1_N"/>
    <property type="match status" value="1"/>
</dbReference>
<dbReference type="SUPFAM" id="SSF57889">
    <property type="entry name" value="Cysteine-rich domain"/>
    <property type="match status" value="1"/>
</dbReference>
<dbReference type="CDD" id="cd14152">
    <property type="entry name" value="STKc_KSR1"/>
    <property type="match status" value="1"/>
</dbReference>
<comment type="similarity">
    <text evidence="3">Belongs to the protein kinase superfamily. TKL Ser/Thr protein kinase family.</text>
</comment>
<dbReference type="InterPro" id="IPR008271">
    <property type="entry name" value="Ser/Thr_kinase_AS"/>
</dbReference>
<evidence type="ECO:0000256" key="8">
    <source>
        <dbReference type="ARBA" id="ARBA00022679"/>
    </source>
</evidence>
<gene>
    <name evidence="21" type="ORF">LTLLF_148360</name>
</gene>
<dbReference type="InterPro" id="IPR001245">
    <property type="entry name" value="Ser-Thr/Tyr_kinase_cat_dom"/>
</dbReference>
<name>A0A8J6GHP5_MICOH</name>
<keyword evidence="10" id="KW-0547">Nucleotide-binding</keyword>